<proteinExistence type="predicted"/>
<keyword evidence="2" id="KW-1185">Reference proteome</keyword>
<dbReference type="RefSeq" id="WP_107030923.1">
    <property type="nucleotide sequence ID" value="NZ_PUEC01000001.1"/>
</dbReference>
<dbReference type="AlphaFoldDB" id="A0A2V1IRH5"/>
<gene>
    <name evidence="1" type="ORF">C5O23_00125</name>
</gene>
<evidence type="ECO:0000313" key="1">
    <source>
        <dbReference type="EMBL" id="PWB04367.1"/>
    </source>
</evidence>
<dbReference type="InterPro" id="IPR058240">
    <property type="entry name" value="rSAM_sf"/>
</dbReference>
<dbReference type="EMBL" id="PUEC01000001">
    <property type="protein sequence ID" value="PWB04367.1"/>
    <property type="molecule type" value="Genomic_DNA"/>
</dbReference>
<sequence>MNIGIVDVDGHNFPNFALMKISAWHKLQGDNVEIALPMFGNYDRVYQSKIFTFTPDSADFDGKCEVVRGGTGYDIHSRLPECIEQSTAMDYSLYPQHPFSIQFFSRGCIRRCPFCLVHDKEGKIHPVEPVQLNPNGEWIEVLDNNFFANPDWKSAIDYLIKVGQKVNLHGVDIRIMNEEQAYWLNKLRLRRNIHIAWDLPALDLTDKLREVTRYIKPYKIMCYVLVGFNSTIEQDMYRIETLRSFGIKPYVMPYRDFENKRTPSQYEKDLAQYVNKPQIFKTCSFADFMPRKGFKCEAYLHNLR</sequence>
<dbReference type="SUPFAM" id="SSF102114">
    <property type="entry name" value="Radical SAM enzymes"/>
    <property type="match status" value="1"/>
</dbReference>
<evidence type="ECO:0008006" key="3">
    <source>
        <dbReference type="Google" id="ProtNLM"/>
    </source>
</evidence>
<accession>A0A2V1IRH5</accession>
<dbReference type="GeneID" id="82524754"/>
<organism evidence="1 2">
    <name type="scientific">Duncaniella muris</name>
    <dbReference type="NCBI Taxonomy" id="2094150"/>
    <lineage>
        <taxon>Bacteria</taxon>
        <taxon>Pseudomonadati</taxon>
        <taxon>Bacteroidota</taxon>
        <taxon>Bacteroidia</taxon>
        <taxon>Bacteroidales</taxon>
        <taxon>Muribaculaceae</taxon>
        <taxon>Duncaniella</taxon>
    </lineage>
</organism>
<dbReference type="Proteomes" id="UP000244905">
    <property type="component" value="Unassembled WGS sequence"/>
</dbReference>
<comment type="caution">
    <text evidence="1">The sequence shown here is derived from an EMBL/GenBank/DDBJ whole genome shotgun (WGS) entry which is preliminary data.</text>
</comment>
<reference evidence="2" key="1">
    <citation type="submission" date="2018-02" db="EMBL/GenBank/DDBJ databases">
        <authorList>
            <person name="Clavel T."/>
            <person name="Strowig T."/>
        </authorList>
    </citation>
    <scope>NUCLEOTIDE SEQUENCE [LARGE SCALE GENOMIC DNA]</scope>
    <source>
        <strain evidence="2">DSM 103720</strain>
    </source>
</reference>
<evidence type="ECO:0000313" key="2">
    <source>
        <dbReference type="Proteomes" id="UP000244905"/>
    </source>
</evidence>
<protein>
    <recommendedName>
        <fullName evidence="3">Radical SAM protein</fullName>
    </recommendedName>
</protein>
<name>A0A2V1IRH5_9BACT</name>